<geneLocation type="plasmid" evidence="1 2">
    <name>unnamed4</name>
</geneLocation>
<accession>A0AAX3ERC5</accession>
<reference evidence="1" key="1">
    <citation type="submission" date="2022-07" db="EMBL/GenBank/DDBJ databases">
        <authorList>
            <person name="Wu T."/>
        </authorList>
    </citation>
    <scope>NUCLEOTIDE SEQUENCE</scope>
    <source>
        <strain evidence="1">SD-1</strain>
        <plasmid evidence="1">unnamed4</plasmid>
    </source>
</reference>
<dbReference type="AlphaFoldDB" id="A0AAX3ERC5"/>
<proteinExistence type="predicted"/>
<gene>
    <name evidence="1" type="ORF">NL394_23455</name>
</gene>
<protein>
    <submittedName>
        <fullName evidence="1">Uncharacterized protein</fullName>
    </submittedName>
</protein>
<keyword evidence="2" id="KW-1185">Reference proteome</keyword>
<keyword evidence="1" id="KW-0614">Plasmid</keyword>
<dbReference type="Proteomes" id="UP001163293">
    <property type="component" value="Plasmid unnamed4"/>
</dbReference>
<name>A0AAX3ERC5_PAEUR</name>
<dbReference type="EMBL" id="CP101189">
    <property type="protein sequence ID" value="UYW00158.1"/>
    <property type="molecule type" value="Genomic_DNA"/>
</dbReference>
<evidence type="ECO:0000313" key="2">
    <source>
        <dbReference type="Proteomes" id="UP001163293"/>
    </source>
</evidence>
<evidence type="ECO:0000313" key="1">
    <source>
        <dbReference type="EMBL" id="UYW00158.1"/>
    </source>
</evidence>
<sequence>MMAVISASSHTFHVVCRTCLWMAPRPLPEAEAFRSADTHTADCPGHIPASRSAAQQRRARNILAGNY</sequence>
<organism evidence="1 2">
    <name type="scientific">Paenarthrobacter ureafaciens</name>
    <dbReference type="NCBI Taxonomy" id="37931"/>
    <lineage>
        <taxon>Bacteria</taxon>
        <taxon>Bacillati</taxon>
        <taxon>Actinomycetota</taxon>
        <taxon>Actinomycetes</taxon>
        <taxon>Micrococcales</taxon>
        <taxon>Micrococcaceae</taxon>
        <taxon>Paenarthrobacter</taxon>
    </lineage>
</organism>
<dbReference type="RefSeq" id="WP_264398929.1">
    <property type="nucleotide sequence ID" value="NZ_CP101183.1"/>
</dbReference>